<reference evidence="1" key="1">
    <citation type="submission" date="2019-08" db="EMBL/GenBank/DDBJ databases">
        <authorList>
            <person name="Kucharzyk K."/>
            <person name="Murdoch R.W."/>
            <person name="Higgins S."/>
            <person name="Loffler F."/>
        </authorList>
    </citation>
    <scope>NUCLEOTIDE SEQUENCE</scope>
</reference>
<gene>
    <name evidence="1" type="ORF">SDC9_132649</name>
</gene>
<dbReference type="AlphaFoldDB" id="A0A645D942"/>
<accession>A0A645D942</accession>
<comment type="caution">
    <text evidence="1">The sequence shown here is derived from an EMBL/GenBank/DDBJ whole genome shotgun (WGS) entry which is preliminary data.</text>
</comment>
<organism evidence="1">
    <name type="scientific">bioreactor metagenome</name>
    <dbReference type="NCBI Taxonomy" id="1076179"/>
    <lineage>
        <taxon>unclassified sequences</taxon>
        <taxon>metagenomes</taxon>
        <taxon>ecological metagenomes</taxon>
    </lineage>
</organism>
<sequence length="137" mass="15936">MGIIYDAIPTEAVYAKDIYIDNKSPMLFVSEHDDVLCYTGVLFKEKQYDLEMLPYYFEGKHSTHKTVIANVKRFFRISLGCIMLDTFIDNNEYYADKKFKCSECFLKLPRGASTEYGVFSNYDTEETEMTRAVFGMT</sequence>
<evidence type="ECO:0000313" key="1">
    <source>
        <dbReference type="EMBL" id="MPM85568.1"/>
    </source>
</evidence>
<protein>
    <submittedName>
        <fullName evidence="1">Uncharacterized protein</fullName>
    </submittedName>
</protein>
<proteinExistence type="predicted"/>
<dbReference type="EMBL" id="VSSQ01033839">
    <property type="protein sequence ID" value="MPM85568.1"/>
    <property type="molecule type" value="Genomic_DNA"/>
</dbReference>
<name>A0A645D942_9ZZZZ</name>